<dbReference type="EMBL" id="CH445326">
    <property type="protein sequence ID" value="EAT91290.1"/>
    <property type="molecule type" value="Genomic_DNA"/>
</dbReference>
<evidence type="ECO:0000256" key="1">
    <source>
        <dbReference type="SAM" id="MobiDB-lite"/>
    </source>
</evidence>
<name>Q0V2X3_PHANO</name>
<dbReference type="HOGENOM" id="CLU_1454903_0_0_1"/>
<gene>
    <name evidence="2" type="ORF">SNOG_01641</name>
</gene>
<reference evidence="3" key="1">
    <citation type="journal article" date="2007" name="Plant Cell">
        <title>Dothideomycete-plant interactions illuminated by genome sequencing and EST analysis of the wheat pathogen Stagonospora nodorum.</title>
        <authorList>
            <person name="Hane J.K."/>
            <person name="Lowe R.G."/>
            <person name="Solomon P.S."/>
            <person name="Tan K.C."/>
            <person name="Schoch C.L."/>
            <person name="Spatafora J.W."/>
            <person name="Crous P.W."/>
            <person name="Kodira C."/>
            <person name="Birren B.W."/>
            <person name="Galagan J.E."/>
            <person name="Torriani S.F."/>
            <person name="McDonald B.A."/>
            <person name="Oliver R.P."/>
        </authorList>
    </citation>
    <scope>NUCLEOTIDE SEQUENCE [LARGE SCALE GENOMIC DNA]</scope>
    <source>
        <strain evidence="3">SN15 / ATCC MYA-4574 / FGSC 10173</strain>
    </source>
</reference>
<dbReference type="RefSeq" id="XP_001792277.1">
    <property type="nucleotide sequence ID" value="XM_001792225.1"/>
</dbReference>
<dbReference type="GeneID" id="5969122"/>
<dbReference type="Proteomes" id="UP000001055">
    <property type="component" value="Unassembled WGS sequence"/>
</dbReference>
<dbReference type="VEuPathDB" id="FungiDB:JI435_434080"/>
<evidence type="ECO:0000313" key="3">
    <source>
        <dbReference type="Proteomes" id="UP000001055"/>
    </source>
</evidence>
<proteinExistence type="predicted"/>
<protein>
    <submittedName>
        <fullName evidence="2">Uncharacterized protein</fullName>
    </submittedName>
</protein>
<feature type="region of interest" description="Disordered" evidence="1">
    <location>
        <begin position="1"/>
        <end position="58"/>
    </location>
</feature>
<feature type="compositionally biased region" description="Basic residues" evidence="1">
    <location>
        <begin position="10"/>
        <end position="19"/>
    </location>
</feature>
<accession>Q0V2X3</accession>
<dbReference type="InParanoid" id="Q0V2X3"/>
<dbReference type="KEGG" id="pno:SNOG_01641"/>
<dbReference type="AlphaFoldDB" id="Q0V2X3"/>
<organism evidence="2 3">
    <name type="scientific">Phaeosphaeria nodorum (strain SN15 / ATCC MYA-4574 / FGSC 10173)</name>
    <name type="common">Glume blotch fungus</name>
    <name type="synonym">Parastagonospora nodorum</name>
    <dbReference type="NCBI Taxonomy" id="321614"/>
    <lineage>
        <taxon>Eukaryota</taxon>
        <taxon>Fungi</taxon>
        <taxon>Dikarya</taxon>
        <taxon>Ascomycota</taxon>
        <taxon>Pezizomycotina</taxon>
        <taxon>Dothideomycetes</taxon>
        <taxon>Pleosporomycetidae</taxon>
        <taxon>Pleosporales</taxon>
        <taxon>Pleosporineae</taxon>
        <taxon>Phaeosphaeriaceae</taxon>
        <taxon>Parastagonospora</taxon>
    </lineage>
</organism>
<sequence length="186" mass="20387">MAELNWVSHRPLHPQHRGRQSPPSINARGANTTCSLPDCPSSPTDASPGVPQLSGSRERPLFGPGRDWGCGRIKIITRRLTAARMPGTWAFGPLKYRLHGLLSSLASAVDRPPYNLKSIPRIRRRIILFDSADVRNDGLVLGSGPFDGNIQTIRNSHPIIITGYVQAVADGKGILRLHPRKVVKAR</sequence>
<evidence type="ECO:0000313" key="2">
    <source>
        <dbReference type="EMBL" id="EAT91290.1"/>
    </source>
</evidence>
<feature type="compositionally biased region" description="Polar residues" evidence="1">
    <location>
        <begin position="21"/>
        <end position="45"/>
    </location>
</feature>